<dbReference type="PANTHER" id="PTHR30204">
    <property type="entry name" value="REDOX-CYCLING DRUG-SENSING TRANSCRIPTIONAL ACTIVATOR SOXR"/>
    <property type="match status" value="1"/>
</dbReference>
<dbReference type="PROSITE" id="PS50937">
    <property type="entry name" value="HTH_MERR_2"/>
    <property type="match status" value="1"/>
</dbReference>
<dbReference type="PANTHER" id="PTHR30204:SF98">
    <property type="entry name" value="HTH-TYPE TRANSCRIPTIONAL REGULATOR ADHR"/>
    <property type="match status" value="1"/>
</dbReference>
<dbReference type="InterPro" id="IPR047057">
    <property type="entry name" value="MerR_fam"/>
</dbReference>
<evidence type="ECO:0000313" key="3">
    <source>
        <dbReference type="EMBL" id="MBU5336513.1"/>
    </source>
</evidence>
<evidence type="ECO:0000313" key="4">
    <source>
        <dbReference type="Proteomes" id="UP001196301"/>
    </source>
</evidence>
<feature type="domain" description="HTH merR-type" evidence="2">
    <location>
        <begin position="1"/>
        <end position="69"/>
    </location>
</feature>
<gene>
    <name evidence="3" type="ORF">KQI20_08685</name>
</gene>
<evidence type="ECO:0000256" key="1">
    <source>
        <dbReference type="SAM" id="Coils"/>
    </source>
</evidence>
<reference evidence="3 4" key="1">
    <citation type="submission" date="2021-06" db="EMBL/GenBank/DDBJ databases">
        <authorList>
            <person name="Sun Q."/>
            <person name="Li D."/>
        </authorList>
    </citation>
    <scope>NUCLEOTIDE SEQUENCE [LARGE SCALE GENOMIC DNA]</scope>
    <source>
        <strain evidence="3 4">N19</strain>
    </source>
</reference>
<name>A0ABS6DYN7_9FIRM</name>
<organism evidence="3 4">
    <name type="scientific">Intestinibacter bartlettii</name>
    <dbReference type="NCBI Taxonomy" id="261299"/>
    <lineage>
        <taxon>Bacteria</taxon>
        <taxon>Bacillati</taxon>
        <taxon>Bacillota</taxon>
        <taxon>Clostridia</taxon>
        <taxon>Peptostreptococcales</taxon>
        <taxon>Peptostreptococcaceae</taxon>
        <taxon>Intestinibacter</taxon>
    </lineage>
</organism>
<dbReference type="EMBL" id="JAHLOQ010000021">
    <property type="protein sequence ID" value="MBU5336513.1"/>
    <property type="molecule type" value="Genomic_DNA"/>
</dbReference>
<protein>
    <submittedName>
        <fullName evidence="3">MerR family transcriptional regulator</fullName>
    </submittedName>
</protein>
<dbReference type="InterPro" id="IPR000551">
    <property type="entry name" value="MerR-type_HTH_dom"/>
</dbReference>
<dbReference type="CDD" id="cd01109">
    <property type="entry name" value="HTH_YyaN"/>
    <property type="match status" value="1"/>
</dbReference>
<sequence length="129" mass="15285">MKIAEVSKLLDISADTLRYYERIGLIPKIHRDKSGNRDYTELDCKWIKFIKCMRNAGMPIEILIEYVTLLQEGEHTAGVRKELLLEQREHLQDKIDELQQMLSYLNGKIDKYDEVIMKTEKELRNEVDK</sequence>
<dbReference type="PROSITE" id="PS00552">
    <property type="entry name" value="HTH_MERR_1"/>
    <property type="match status" value="1"/>
</dbReference>
<proteinExistence type="predicted"/>
<dbReference type="RefSeq" id="WP_216569721.1">
    <property type="nucleotide sequence ID" value="NZ_JAHLOQ010000021.1"/>
</dbReference>
<dbReference type="Proteomes" id="UP001196301">
    <property type="component" value="Unassembled WGS sequence"/>
</dbReference>
<keyword evidence="4" id="KW-1185">Reference proteome</keyword>
<evidence type="ECO:0000259" key="2">
    <source>
        <dbReference type="PROSITE" id="PS50937"/>
    </source>
</evidence>
<accession>A0ABS6DYN7</accession>
<dbReference type="Pfam" id="PF13411">
    <property type="entry name" value="MerR_1"/>
    <property type="match status" value="1"/>
</dbReference>
<feature type="coiled-coil region" evidence="1">
    <location>
        <begin position="81"/>
        <end position="129"/>
    </location>
</feature>
<comment type="caution">
    <text evidence="3">The sequence shown here is derived from an EMBL/GenBank/DDBJ whole genome shotgun (WGS) entry which is preliminary data.</text>
</comment>
<dbReference type="SMART" id="SM00422">
    <property type="entry name" value="HTH_MERR"/>
    <property type="match status" value="1"/>
</dbReference>
<keyword evidence="1" id="KW-0175">Coiled coil</keyword>